<accession>A0A9E4ZY98</accession>
<comment type="pathway">
    <text evidence="6">Cofactor biosynthesis; coenzyme A biosynthesis.</text>
</comment>
<dbReference type="Gene3D" id="3.40.640.10">
    <property type="entry name" value="Type I PLP-dependent aspartate aminotransferase-like (Major domain)"/>
    <property type="match status" value="1"/>
</dbReference>
<dbReference type="HAMAP" id="MF_01610">
    <property type="entry name" value="MfnA_decarbox"/>
    <property type="match status" value="1"/>
</dbReference>
<comment type="cofactor">
    <cofactor evidence="1 6 7">
        <name>pyridoxal 5'-phosphate</name>
        <dbReference type="ChEBI" id="CHEBI:597326"/>
    </cofactor>
</comment>
<sequence>MDKKGITKQEISEKLKEFKEEDMTYRSGRILGSMCTCPHEVGLEAYKMFLESNLGDSGLFKGTRKMEKEVIQMLGNLLGKEDVCGHIITGGTEANIMAMRAARNSSNIKDPEIIVPKSAHFSFKKAADMLCLKLREAELDENYRVDVNSVKELISDKTVAVVGIAGTTELGVIDPIEELSKLCLEENIYLHVDAAFGGFTIPFLGLSGRNLPKFDFSLEGVSSITIDPHKMGLAPIPTGGIIFRDRSYLESISTETPYLTDKEQFTIVGTRTGASTAATWALLKYFGKDGYCKIAKGCMEVTEYLAEGIKKSGFNLMVEPKLNLVAFDSNEIEIDTIVDELKEEGWAVSVSSYPRAIRIVVMPHVKMEHVKEFTDDLSKIHAKHVLNGVPQDDERETHLNLVDKTLQGK</sequence>
<dbReference type="GO" id="GO:0030170">
    <property type="term" value="F:pyridoxal phosphate binding"/>
    <property type="evidence" value="ECO:0007669"/>
    <property type="project" value="UniProtKB-UniRule"/>
</dbReference>
<dbReference type="EC" id="4.1.1.25" evidence="6"/>
<dbReference type="GO" id="GO:0019752">
    <property type="term" value="P:carboxylic acid metabolic process"/>
    <property type="evidence" value="ECO:0007669"/>
    <property type="project" value="InterPro"/>
</dbReference>
<evidence type="ECO:0000256" key="6">
    <source>
        <dbReference type="HAMAP-Rule" id="MF_01610"/>
    </source>
</evidence>
<dbReference type="InterPro" id="IPR015424">
    <property type="entry name" value="PyrdxlP-dep_Trfase"/>
</dbReference>
<dbReference type="InterPro" id="IPR050477">
    <property type="entry name" value="GrpII_AminoAcid_Decarb"/>
</dbReference>
<dbReference type="Gene3D" id="3.90.1150.10">
    <property type="entry name" value="Aspartate Aminotransferase, domain 1"/>
    <property type="match status" value="1"/>
</dbReference>
<evidence type="ECO:0000256" key="5">
    <source>
        <dbReference type="ARBA" id="ARBA00038302"/>
    </source>
</evidence>
<comment type="similarity">
    <text evidence="5">Belongs to the group II decarboxylase family. Sphingosine-1-phosphate lyase subfamily.</text>
</comment>
<dbReference type="GO" id="GO:0004068">
    <property type="term" value="F:aspartate 1-decarboxylase activity"/>
    <property type="evidence" value="ECO:0007669"/>
    <property type="project" value="UniProtKB-UniRule"/>
</dbReference>
<organism evidence="8 10">
    <name type="scientific">Methanobacterium veterum</name>
    <dbReference type="NCBI Taxonomy" id="408577"/>
    <lineage>
        <taxon>Archaea</taxon>
        <taxon>Methanobacteriati</taxon>
        <taxon>Methanobacteriota</taxon>
        <taxon>Methanomada group</taxon>
        <taxon>Methanobacteria</taxon>
        <taxon>Methanobacteriales</taxon>
        <taxon>Methanobacteriaceae</taxon>
        <taxon>Methanobacterium</taxon>
    </lineage>
</organism>
<evidence type="ECO:0000256" key="2">
    <source>
        <dbReference type="ARBA" id="ARBA00022793"/>
    </source>
</evidence>
<dbReference type="SUPFAM" id="SSF53383">
    <property type="entry name" value="PLP-dependent transferases"/>
    <property type="match status" value="1"/>
</dbReference>
<dbReference type="PANTHER" id="PTHR42735:SF6">
    <property type="entry name" value="SPHINGOSINE-1-PHOSPHATE LYASE 1"/>
    <property type="match status" value="1"/>
</dbReference>
<keyword evidence="3 6" id="KW-0663">Pyridoxal phosphate</keyword>
<dbReference type="RefSeq" id="WP_084689182.1">
    <property type="nucleotide sequence ID" value="NZ_JAPVER010000020.1"/>
</dbReference>
<dbReference type="InterPro" id="IPR020931">
    <property type="entry name" value="MfnA"/>
</dbReference>
<dbReference type="Proteomes" id="UP001074446">
    <property type="component" value="Unassembled WGS sequence"/>
</dbReference>
<dbReference type="GO" id="GO:0015937">
    <property type="term" value="P:coenzyme A biosynthetic process"/>
    <property type="evidence" value="ECO:0007669"/>
    <property type="project" value="UniProtKB-UniRule"/>
</dbReference>
<evidence type="ECO:0000256" key="4">
    <source>
        <dbReference type="ARBA" id="ARBA00023239"/>
    </source>
</evidence>
<dbReference type="InterPro" id="IPR015421">
    <property type="entry name" value="PyrdxlP-dep_Trfase_major"/>
</dbReference>
<dbReference type="PANTHER" id="PTHR42735">
    <property type="match status" value="1"/>
</dbReference>
<dbReference type="GO" id="GO:0004837">
    <property type="term" value="F:tyrosine decarboxylase activity"/>
    <property type="evidence" value="ECO:0007669"/>
    <property type="project" value="UniProtKB-UniRule"/>
</dbReference>
<dbReference type="EMBL" id="JAPVES010000025">
    <property type="protein sequence ID" value="MCZ3371559.1"/>
    <property type="molecule type" value="Genomic_DNA"/>
</dbReference>
<comment type="function">
    <text evidence="6">Catalyzes the decarboxylation of L-tyrosine to produce tyramine for methanofuran biosynthesis. Can also catalyze the decarboxylation of L-aspartate to produce beta-alanine for coenzyme A (CoA) biosynthesis.</text>
</comment>
<name>A0A9E4ZY98_9EURY</name>
<evidence type="ECO:0000256" key="1">
    <source>
        <dbReference type="ARBA" id="ARBA00001933"/>
    </source>
</evidence>
<evidence type="ECO:0000256" key="7">
    <source>
        <dbReference type="PIRSR" id="PIRSR602129-50"/>
    </source>
</evidence>
<dbReference type="InterPro" id="IPR002129">
    <property type="entry name" value="PyrdxlP-dep_de-COase"/>
</dbReference>
<protein>
    <recommendedName>
        <fullName evidence="6">Probable L-tyrosine/L-aspartate decarboxylase</fullName>
        <shortName evidence="6">TDC/ADC</shortName>
        <ecNumber evidence="6">4.1.1.11</ecNumber>
        <ecNumber evidence="6">4.1.1.25</ecNumber>
    </recommendedName>
</protein>
<gene>
    <name evidence="6 8" type="primary">mfnA</name>
    <name evidence="9" type="ORF">O3H35_02835</name>
    <name evidence="8" type="ORF">O3H54_10010</name>
</gene>
<dbReference type="InterPro" id="IPR015422">
    <property type="entry name" value="PyrdxlP-dep_Trfase_small"/>
</dbReference>
<comment type="catalytic activity">
    <reaction evidence="6">
        <text>L-aspartate + H(+) = beta-alanine + CO2</text>
        <dbReference type="Rhea" id="RHEA:19497"/>
        <dbReference type="ChEBI" id="CHEBI:15378"/>
        <dbReference type="ChEBI" id="CHEBI:16526"/>
        <dbReference type="ChEBI" id="CHEBI:29991"/>
        <dbReference type="ChEBI" id="CHEBI:57966"/>
        <dbReference type="EC" id="4.1.1.11"/>
    </reaction>
</comment>
<dbReference type="EMBL" id="JAPVER010000020">
    <property type="protein sequence ID" value="MCZ3366213.1"/>
    <property type="molecule type" value="Genomic_DNA"/>
</dbReference>
<dbReference type="AlphaFoldDB" id="A0A9E4ZY98"/>
<proteinExistence type="inferred from homology"/>
<evidence type="ECO:0000313" key="10">
    <source>
        <dbReference type="Proteomes" id="UP001068021"/>
    </source>
</evidence>
<dbReference type="NCBIfam" id="TIGR03812">
    <property type="entry name" value="tyr_de_CO2_Arch"/>
    <property type="match status" value="1"/>
</dbReference>
<evidence type="ECO:0000256" key="3">
    <source>
        <dbReference type="ARBA" id="ARBA00022898"/>
    </source>
</evidence>
<comment type="pathway">
    <text evidence="6">Cofactor biosynthesis; methanofuran biosynthesis.</text>
</comment>
<dbReference type="GO" id="GO:2001120">
    <property type="term" value="P:methanofuran biosynthetic process"/>
    <property type="evidence" value="ECO:0007669"/>
    <property type="project" value="UniProtKB-UniRule"/>
</dbReference>
<comment type="catalytic activity">
    <reaction evidence="6">
        <text>L-tyrosine + H(+) = tyramine + CO2</text>
        <dbReference type="Rhea" id="RHEA:14345"/>
        <dbReference type="ChEBI" id="CHEBI:15378"/>
        <dbReference type="ChEBI" id="CHEBI:16526"/>
        <dbReference type="ChEBI" id="CHEBI:58315"/>
        <dbReference type="ChEBI" id="CHEBI:327995"/>
        <dbReference type="EC" id="4.1.1.25"/>
    </reaction>
</comment>
<dbReference type="EC" id="4.1.1.11" evidence="6"/>
<comment type="caution">
    <text evidence="8">The sequence shown here is derived from an EMBL/GenBank/DDBJ whole genome shotgun (WGS) entry which is preliminary data.</text>
</comment>
<reference evidence="8" key="1">
    <citation type="submission" date="2022-12" db="EMBL/GenBank/DDBJ databases">
        <title>Reclassification of two methanogenic archaea species isolated from the Kolyma lowland permafrost.</title>
        <authorList>
            <person name="Trubitsyn V.E."/>
            <person name="Rivkina E.M."/>
            <person name="Shcherbakova V.A."/>
        </authorList>
    </citation>
    <scope>NUCLEOTIDE SEQUENCE</scope>
    <source>
        <strain evidence="8">M2</strain>
        <strain evidence="9">MK4</strain>
    </source>
</reference>
<comment type="similarity">
    <text evidence="6">Belongs to the group II decarboxylase family. MfnA subfamily.</text>
</comment>
<feature type="modified residue" description="N6-(pyridoxal phosphate)lysine" evidence="6 7">
    <location>
        <position position="230"/>
    </location>
</feature>
<dbReference type="Pfam" id="PF00282">
    <property type="entry name" value="Pyridoxal_deC"/>
    <property type="match status" value="1"/>
</dbReference>
<dbReference type="Proteomes" id="UP001068021">
    <property type="component" value="Unassembled WGS sequence"/>
</dbReference>
<keyword evidence="4 6" id="KW-0456">Lyase</keyword>
<evidence type="ECO:0000313" key="8">
    <source>
        <dbReference type="EMBL" id="MCZ3366213.1"/>
    </source>
</evidence>
<keyword evidence="10" id="KW-1185">Reference proteome</keyword>
<evidence type="ECO:0000313" key="9">
    <source>
        <dbReference type="EMBL" id="MCZ3371559.1"/>
    </source>
</evidence>
<keyword evidence="2 6" id="KW-0210">Decarboxylase</keyword>